<name>A0A8H5B279_9AGAR</name>
<comment type="caution">
    <text evidence="7">The sequence shown here is derived from an EMBL/GenBank/DDBJ whole genome shotgun (WGS) entry which is preliminary data.</text>
</comment>
<dbReference type="GO" id="GO:0005199">
    <property type="term" value="F:structural constituent of cell wall"/>
    <property type="evidence" value="ECO:0007669"/>
    <property type="project" value="InterPro"/>
</dbReference>
<keyword evidence="6" id="KW-0732">Signal</keyword>
<gene>
    <name evidence="7" type="ORF">D9619_007111</name>
</gene>
<evidence type="ECO:0000256" key="4">
    <source>
        <dbReference type="ARBA" id="ARBA00022525"/>
    </source>
</evidence>
<proteinExistence type="inferred from homology"/>
<dbReference type="AlphaFoldDB" id="A0A8H5B279"/>
<keyword evidence="4 6" id="KW-0964">Secreted</keyword>
<evidence type="ECO:0000313" key="7">
    <source>
        <dbReference type="EMBL" id="KAF5315364.1"/>
    </source>
</evidence>
<dbReference type="Pfam" id="PF01185">
    <property type="entry name" value="Hydrophobin"/>
    <property type="match status" value="1"/>
</dbReference>
<keyword evidence="5 6" id="KW-1015">Disulfide bond</keyword>
<evidence type="ECO:0000256" key="3">
    <source>
        <dbReference type="ARBA" id="ARBA00022512"/>
    </source>
</evidence>
<evidence type="ECO:0000256" key="6">
    <source>
        <dbReference type="RuleBase" id="RU365009"/>
    </source>
</evidence>
<dbReference type="Proteomes" id="UP000567179">
    <property type="component" value="Unassembled WGS sequence"/>
</dbReference>
<feature type="chain" id="PRO_5034351211" description="Hydrophobin" evidence="6">
    <location>
        <begin position="21"/>
        <end position="119"/>
    </location>
</feature>
<keyword evidence="3 6" id="KW-0134">Cell wall</keyword>
<dbReference type="OrthoDB" id="4225815at2759"/>
<organism evidence="7 8">
    <name type="scientific">Psilocybe cf. subviscida</name>
    <dbReference type="NCBI Taxonomy" id="2480587"/>
    <lineage>
        <taxon>Eukaryota</taxon>
        <taxon>Fungi</taxon>
        <taxon>Dikarya</taxon>
        <taxon>Basidiomycota</taxon>
        <taxon>Agaricomycotina</taxon>
        <taxon>Agaricomycetes</taxon>
        <taxon>Agaricomycetidae</taxon>
        <taxon>Agaricales</taxon>
        <taxon>Agaricineae</taxon>
        <taxon>Strophariaceae</taxon>
        <taxon>Psilocybe</taxon>
    </lineage>
</organism>
<sequence length="119" mass="11892">MQFKLATFTTLIAAATLAAATVMPVKRVGGSDGPTYQCNVGQLACCNSVESSESPAASLLLGLLGVVLDGVVTQVGITCTPPTVIGIAGQSCTTQAVCCENNSFNGVIAVGCNPANVNL</sequence>
<evidence type="ECO:0000313" key="8">
    <source>
        <dbReference type="Proteomes" id="UP000567179"/>
    </source>
</evidence>
<dbReference type="EMBL" id="JAACJJ010000043">
    <property type="protein sequence ID" value="KAF5315364.1"/>
    <property type="molecule type" value="Genomic_DNA"/>
</dbReference>
<evidence type="ECO:0000256" key="2">
    <source>
        <dbReference type="ARBA" id="ARBA00010446"/>
    </source>
</evidence>
<protein>
    <recommendedName>
        <fullName evidence="6">Hydrophobin</fullName>
    </recommendedName>
</protein>
<dbReference type="GO" id="GO:0009277">
    <property type="term" value="C:fungal-type cell wall"/>
    <property type="evidence" value="ECO:0007669"/>
    <property type="project" value="InterPro"/>
</dbReference>
<feature type="signal peptide" evidence="6">
    <location>
        <begin position="1"/>
        <end position="20"/>
    </location>
</feature>
<comment type="subcellular location">
    <subcellularLocation>
        <location evidence="1 6">Secreted</location>
        <location evidence="1 6">Cell wall</location>
    </subcellularLocation>
</comment>
<reference evidence="7 8" key="1">
    <citation type="journal article" date="2020" name="ISME J.">
        <title>Uncovering the hidden diversity of litter-decomposition mechanisms in mushroom-forming fungi.</title>
        <authorList>
            <person name="Floudas D."/>
            <person name="Bentzer J."/>
            <person name="Ahren D."/>
            <person name="Johansson T."/>
            <person name="Persson P."/>
            <person name="Tunlid A."/>
        </authorList>
    </citation>
    <scope>NUCLEOTIDE SEQUENCE [LARGE SCALE GENOMIC DNA]</scope>
    <source>
        <strain evidence="7 8">CBS 101986</strain>
    </source>
</reference>
<comment type="similarity">
    <text evidence="2 6">Belongs to the fungal hydrophobin family.</text>
</comment>
<dbReference type="CDD" id="cd23507">
    <property type="entry name" value="hydrophobin_I"/>
    <property type="match status" value="1"/>
</dbReference>
<evidence type="ECO:0000256" key="5">
    <source>
        <dbReference type="ARBA" id="ARBA00023157"/>
    </source>
</evidence>
<evidence type="ECO:0000256" key="1">
    <source>
        <dbReference type="ARBA" id="ARBA00004191"/>
    </source>
</evidence>
<accession>A0A8H5B279</accession>
<dbReference type="InterPro" id="IPR001338">
    <property type="entry name" value="Class_I_Hydrophobin"/>
</dbReference>
<dbReference type="SMART" id="SM00075">
    <property type="entry name" value="HYDRO"/>
    <property type="match status" value="1"/>
</dbReference>
<keyword evidence="8" id="KW-1185">Reference proteome</keyword>